<protein>
    <submittedName>
        <fullName evidence="4">TBC1 domain family member 5 isoform X1</fullName>
    </submittedName>
</protein>
<dbReference type="Gene3D" id="1.10.472.80">
    <property type="entry name" value="Ypt/Rab-GAP domain of gyp1p, domain 3"/>
    <property type="match status" value="1"/>
</dbReference>
<dbReference type="InterPro" id="IPR035969">
    <property type="entry name" value="Rab-GAP_TBC_sf"/>
</dbReference>
<dbReference type="SUPFAM" id="SSF47923">
    <property type="entry name" value="Ypt/Rab-GAP domain of gyp1p"/>
    <property type="match status" value="2"/>
</dbReference>
<dbReference type="AlphaFoldDB" id="A0A7D9I4B9"/>
<dbReference type="Pfam" id="PF00566">
    <property type="entry name" value="RabGAP-TBC"/>
    <property type="match status" value="2"/>
</dbReference>
<proteinExistence type="predicted"/>
<dbReference type="InterPro" id="IPR000195">
    <property type="entry name" value="Rab-GAP-TBC_dom"/>
</dbReference>
<feature type="region of interest" description="Disordered" evidence="3">
    <location>
        <begin position="498"/>
        <end position="535"/>
    </location>
</feature>
<comment type="caution">
    <text evidence="4">The sequence shown here is derived from an EMBL/GenBank/DDBJ whole genome shotgun (WGS) entry which is preliminary data.</text>
</comment>
<evidence type="ECO:0000313" key="5">
    <source>
        <dbReference type="Proteomes" id="UP001152795"/>
    </source>
</evidence>
<sequence length="685" mass="79027">MNIHQKSKEISAEEISKTLDKFGSGPPYHEFQTRASRRRGIIDDNMVDPLSAKLGEFDINDPANMNGNIEGQVESNNENLYVPAVTKDILESEWEALFGTGNYKNELRNLALTGRLRDCRRFRGVCWRIFLDCLPDDVNQWLGTMRESRSKYCNLKSMFLVDPYSSRSDKENVQVFNPLSQESDSPWSQYFEDKKLNDLILQDLDRLFPGMHYFQSKKIKDILLHILFCYARMNPNVGYKQGMHEVLAPLIFVLEYDSEVFQFLENSDNEVMKDLINPEFLECDAFCLFEHLMDIIEPWYTQGELPAVSQKQAFDASGVPFMATQPTSPPTAIIRKLNKIQESMLKKYDAVLYSHLREMKIEPQLYGLRWIRLLYGREFTTMEDILTLWDGLFADGTSLDFVDYIYLSLICNKRRKLLSSDHFGCLTILMKTPYCRRDAKEVVLEAKYMRDTKLDPTRKSRGIYQAREETKSSVTIEFPSQEAIQSKISSGLQNVLRGARQTPSKKGPELNSRNTTQQKKSDKTKERVGEVKKRPVELKVNNKSAPSSHMFPNDPDDDDLFMTSARSRTSSATFLSKLSSKVRHPTRTDLTTLQQDHERLQERVSHFKAEVDKLQSISIYCGTKMDSYINILQDQMTRDEKCMDVVYLSLAGLKQVGDRDIYVIRQSLNFIYSVAQLIILSAAPE</sequence>
<dbReference type="GO" id="GO:0005737">
    <property type="term" value="C:cytoplasm"/>
    <property type="evidence" value="ECO:0007669"/>
    <property type="project" value="UniProtKB-ARBA"/>
</dbReference>
<name>A0A7D9I4B9_PARCT</name>
<keyword evidence="1" id="KW-0343">GTPase activation</keyword>
<dbReference type="FunFam" id="1.10.472.80:FF:000038">
    <property type="entry name" value="TBC1 domain family member 5"/>
    <property type="match status" value="1"/>
</dbReference>
<feature type="compositionally biased region" description="Basic and acidic residues" evidence="3">
    <location>
        <begin position="519"/>
        <end position="535"/>
    </location>
</feature>
<dbReference type="EMBL" id="CACRXK020003282">
    <property type="protein sequence ID" value="CAB3998149.1"/>
    <property type="molecule type" value="Genomic_DNA"/>
</dbReference>
<dbReference type="PANTHER" id="PTHR22957:SF337">
    <property type="entry name" value="TBC1 DOMAIN FAMILY MEMBER 5"/>
    <property type="match status" value="1"/>
</dbReference>
<dbReference type="PANTHER" id="PTHR22957">
    <property type="entry name" value="TBC1 DOMAIN FAMILY MEMBER GTPASE-ACTIVATING PROTEIN"/>
    <property type="match status" value="1"/>
</dbReference>
<keyword evidence="5" id="KW-1185">Reference proteome</keyword>
<feature type="coiled-coil region" evidence="2">
    <location>
        <begin position="590"/>
        <end position="617"/>
    </location>
</feature>
<accession>A0A7D9I4B9</accession>
<keyword evidence="2" id="KW-0175">Coiled coil</keyword>
<evidence type="ECO:0000256" key="2">
    <source>
        <dbReference type="SAM" id="Coils"/>
    </source>
</evidence>
<dbReference type="Gene3D" id="1.10.8.270">
    <property type="entry name" value="putative rabgap domain of human tbc1 domain family member 14 like domains"/>
    <property type="match status" value="1"/>
</dbReference>
<dbReference type="PROSITE" id="PS50086">
    <property type="entry name" value="TBC_RABGAP"/>
    <property type="match status" value="1"/>
</dbReference>
<evidence type="ECO:0000256" key="1">
    <source>
        <dbReference type="ARBA" id="ARBA00022468"/>
    </source>
</evidence>
<evidence type="ECO:0000313" key="4">
    <source>
        <dbReference type="EMBL" id="CAB3998149.1"/>
    </source>
</evidence>
<dbReference type="GO" id="GO:0005096">
    <property type="term" value="F:GTPase activator activity"/>
    <property type="evidence" value="ECO:0007669"/>
    <property type="project" value="UniProtKB-KW"/>
</dbReference>
<dbReference type="FunFam" id="1.10.8.270:FF:000011">
    <property type="entry name" value="TBC1 domain family member 5"/>
    <property type="match status" value="1"/>
</dbReference>
<dbReference type="OrthoDB" id="27140at2759"/>
<evidence type="ECO:0000256" key="3">
    <source>
        <dbReference type="SAM" id="MobiDB-lite"/>
    </source>
</evidence>
<reference evidence="4" key="1">
    <citation type="submission" date="2020-04" db="EMBL/GenBank/DDBJ databases">
        <authorList>
            <person name="Alioto T."/>
            <person name="Alioto T."/>
            <person name="Gomez Garrido J."/>
        </authorList>
    </citation>
    <scope>NUCLEOTIDE SEQUENCE</scope>
    <source>
        <strain evidence="4">A484AB</strain>
    </source>
</reference>
<dbReference type="Proteomes" id="UP001152795">
    <property type="component" value="Unassembled WGS sequence"/>
</dbReference>
<organism evidence="4 5">
    <name type="scientific">Paramuricea clavata</name>
    <name type="common">Red gorgonian</name>
    <name type="synonym">Violescent sea-whip</name>
    <dbReference type="NCBI Taxonomy" id="317549"/>
    <lineage>
        <taxon>Eukaryota</taxon>
        <taxon>Metazoa</taxon>
        <taxon>Cnidaria</taxon>
        <taxon>Anthozoa</taxon>
        <taxon>Octocorallia</taxon>
        <taxon>Malacalcyonacea</taxon>
        <taxon>Plexauridae</taxon>
        <taxon>Paramuricea</taxon>
    </lineage>
</organism>
<gene>
    <name evidence="4" type="ORF">PACLA_8A086029</name>
</gene>
<dbReference type="SMART" id="SM00164">
    <property type="entry name" value="TBC"/>
    <property type="match status" value="1"/>
</dbReference>